<gene>
    <name evidence="2" type="ORF">JMJ35_008576</name>
</gene>
<keyword evidence="3" id="KW-1185">Reference proteome</keyword>
<accession>A0AA39V703</accession>
<comment type="caution">
    <text evidence="2">The sequence shown here is derived from an EMBL/GenBank/DDBJ whole genome shotgun (WGS) entry which is preliminary data.</text>
</comment>
<proteinExistence type="predicted"/>
<dbReference type="Proteomes" id="UP001166286">
    <property type="component" value="Unassembled WGS sequence"/>
</dbReference>
<evidence type="ECO:0000313" key="3">
    <source>
        <dbReference type="Proteomes" id="UP001166286"/>
    </source>
</evidence>
<sequence length="80" mass="9246">MGIHHEETLLGGRKMKSFDALRHTARGLEAIGFNPQASMYHVDRNYTPESDDERTLREKKQKRSFLKKIIGGDKEKGEKM</sequence>
<name>A0AA39V703_9LECA</name>
<evidence type="ECO:0000313" key="2">
    <source>
        <dbReference type="EMBL" id="KAK0509205.1"/>
    </source>
</evidence>
<organism evidence="2 3">
    <name type="scientific">Cladonia borealis</name>
    <dbReference type="NCBI Taxonomy" id="184061"/>
    <lineage>
        <taxon>Eukaryota</taxon>
        <taxon>Fungi</taxon>
        <taxon>Dikarya</taxon>
        <taxon>Ascomycota</taxon>
        <taxon>Pezizomycotina</taxon>
        <taxon>Lecanoromycetes</taxon>
        <taxon>OSLEUM clade</taxon>
        <taxon>Lecanoromycetidae</taxon>
        <taxon>Lecanorales</taxon>
        <taxon>Lecanorineae</taxon>
        <taxon>Cladoniaceae</taxon>
        <taxon>Cladonia</taxon>
    </lineage>
</organism>
<feature type="region of interest" description="Disordered" evidence="1">
    <location>
        <begin position="46"/>
        <end position="80"/>
    </location>
</feature>
<feature type="compositionally biased region" description="Basic and acidic residues" evidence="1">
    <location>
        <begin position="70"/>
        <end position="80"/>
    </location>
</feature>
<reference evidence="2" key="1">
    <citation type="submission" date="2023-03" db="EMBL/GenBank/DDBJ databases">
        <title>Complete genome of Cladonia borealis.</title>
        <authorList>
            <person name="Park H."/>
        </authorList>
    </citation>
    <scope>NUCLEOTIDE SEQUENCE</scope>
    <source>
        <strain evidence="2">ANT050790</strain>
    </source>
</reference>
<dbReference type="EMBL" id="JAFEKC020000019">
    <property type="protein sequence ID" value="KAK0509205.1"/>
    <property type="molecule type" value="Genomic_DNA"/>
</dbReference>
<protein>
    <submittedName>
        <fullName evidence="2">Uncharacterized protein</fullName>
    </submittedName>
</protein>
<dbReference type="AlphaFoldDB" id="A0AA39V703"/>
<evidence type="ECO:0000256" key="1">
    <source>
        <dbReference type="SAM" id="MobiDB-lite"/>
    </source>
</evidence>